<dbReference type="GO" id="GO:0030667">
    <property type="term" value="C:secretory granule membrane"/>
    <property type="evidence" value="ECO:0007669"/>
    <property type="project" value="TreeGrafter"/>
</dbReference>
<feature type="domain" description="DOMON" evidence="2">
    <location>
        <begin position="37"/>
        <end position="125"/>
    </location>
</feature>
<keyword evidence="4" id="KW-1185">Reference proteome</keyword>
<dbReference type="GeneTree" id="ENSGT00530000063085"/>
<dbReference type="GO" id="GO:0005507">
    <property type="term" value="F:copper ion binding"/>
    <property type="evidence" value="ECO:0007669"/>
    <property type="project" value="TreeGrafter"/>
</dbReference>
<dbReference type="HOGENOM" id="CLU_1997619_0_0_1"/>
<dbReference type="Pfam" id="PF03351">
    <property type="entry name" value="DOMON"/>
    <property type="match status" value="1"/>
</dbReference>
<dbReference type="PANTHER" id="PTHR10157:SF23">
    <property type="entry name" value="MOXD1 HOMOLOG 1"/>
    <property type="match status" value="1"/>
</dbReference>
<dbReference type="InParanoid" id="H2ZDF4"/>
<dbReference type="eggNOG" id="KOG3568">
    <property type="taxonomic scope" value="Eukaryota"/>
</dbReference>
<dbReference type="Proteomes" id="UP000007875">
    <property type="component" value="Unassembled WGS sequence"/>
</dbReference>
<dbReference type="PROSITE" id="PS50836">
    <property type="entry name" value="DOMON"/>
    <property type="match status" value="1"/>
</dbReference>
<proteinExistence type="predicted"/>
<reference evidence="3" key="3">
    <citation type="submission" date="2025-09" db="UniProtKB">
        <authorList>
            <consortium name="Ensembl"/>
        </authorList>
    </citation>
    <scope>IDENTIFICATION</scope>
</reference>
<name>H2ZDF4_CIOSA</name>
<dbReference type="InterPro" id="IPR045266">
    <property type="entry name" value="DOH_DOMON"/>
</dbReference>
<organism evidence="3 4">
    <name type="scientific">Ciona savignyi</name>
    <name type="common">Pacific transparent sea squirt</name>
    <dbReference type="NCBI Taxonomy" id="51511"/>
    <lineage>
        <taxon>Eukaryota</taxon>
        <taxon>Metazoa</taxon>
        <taxon>Chordata</taxon>
        <taxon>Tunicata</taxon>
        <taxon>Ascidiacea</taxon>
        <taxon>Phlebobranchia</taxon>
        <taxon>Cionidae</taxon>
        <taxon>Ciona</taxon>
    </lineage>
</organism>
<reference evidence="4" key="1">
    <citation type="submission" date="2003-08" db="EMBL/GenBank/DDBJ databases">
        <authorList>
            <person name="Birren B."/>
            <person name="Nusbaum C."/>
            <person name="Abebe A."/>
            <person name="Abouelleil A."/>
            <person name="Adekoya E."/>
            <person name="Ait-zahra M."/>
            <person name="Allen N."/>
            <person name="Allen T."/>
            <person name="An P."/>
            <person name="Anderson M."/>
            <person name="Anderson S."/>
            <person name="Arachchi H."/>
            <person name="Armbruster J."/>
            <person name="Bachantsang P."/>
            <person name="Baldwin J."/>
            <person name="Barry A."/>
            <person name="Bayul T."/>
            <person name="Blitshsteyn B."/>
            <person name="Bloom T."/>
            <person name="Blye J."/>
            <person name="Boguslavskiy L."/>
            <person name="Borowsky M."/>
            <person name="Boukhgalter B."/>
            <person name="Brunache A."/>
            <person name="Butler J."/>
            <person name="Calixte N."/>
            <person name="Calvo S."/>
            <person name="Camarata J."/>
            <person name="Campo K."/>
            <person name="Chang J."/>
            <person name="Cheshatsang Y."/>
            <person name="Citroen M."/>
            <person name="Collymore A."/>
            <person name="Considine T."/>
            <person name="Cook A."/>
            <person name="Cooke P."/>
            <person name="Corum B."/>
            <person name="Cuomo C."/>
            <person name="David R."/>
            <person name="Dawoe T."/>
            <person name="Degray S."/>
            <person name="Dodge S."/>
            <person name="Dooley K."/>
            <person name="Dorje P."/>
            <person name="Dorjee K."/>
            <person name="Dorris L."/>
            <person name="Duffey N."/>
            <person name="Dupes A."/>
            <person name="Elkins T."/>
            <person name="Engels R."/>
            <person name="Erickson J."/>
            <person name="Farina A."/>
            <person name="Faro S."/>
            <person name="Ferreira P."/>
            <person name="Fischer H."/>
            <person name="Fitzgerald M."/>
            <person name="Foley K."/>
            <person name="Gage D."/>
            <person name="Galagan J."/>
            <person name="Gearin G."/>
            <person name="Gnerre S."/>
            <person name="Gnirke A."/>
            <person name="Goyette A."/>
            <person name="Graham J."/>
            <person name="Grandbois E."/>
            <person name="Gyaltsen K."/>
            <person name="Hafez N."/>
            <person name="Hagopian D."/>
            <person name="Hagos B."/>
            <person name="Hall J."/>
            <person name="Hatcher B."/>
            <person name="Heller A."/>
            <person name="Higgins H."/>
            <person name="Honan T."/>
            <person name="Horn A."/>
            <person name="Houde N."/>
            <person name="Hughes L."/>
            <person name="Hulme W."/>
            <person name="Husby E."/>
            <person name="Iliev I."/>
            <person name="Jaffe D."/>
            <person name="Jones C."/>
            <person name="Kamal M."/>
            <person name="Kamat A."/>
            <person name="Kamvysselis M."/>
            <person name="Karlsson E."/>
            <person name="Kells C."/>
            <person name="Kieu A."/>
            <person name="Kisner P."/>
            <person name="Kodira C."/>
            <person name="Kulbokas E."/>
            <person name="Labutti K."/>
            <person name="Lama D."/>
            <person name="Landers T."/>
            <person name="Leger J."/>
            <person name="Levine S."/>
            <person name="Lewis D."/>
            <person name="Lewis T."/>
            <person name="Lindblad-toh K."/>
            <person name="Liu X."/>
            <person name="Lokyitsang T."/>
            <person name="Lokyitsang Y."/>
            <person name="Lucien O."/>
            <person name="Lui A."/>
            <person name="Ma L.J."/>
            <person name="Mabbitt R."/>
            <person name="Macdonald J."/>
            <person name="Maclean C."/>
            <person name="Major J."/>
            <person name="Manning J."/>
            <person name="Marabella R."/>
            <person name="Maru K."/>
            <person name="Matthews C."/>
            <person name="Mauceli E."/>
            <person name="Mccarthy M."/>
            <person name="Mcdonough S."/>
            <person name="Mcghee T."/>
            <person name="Meldrim J."/>
            <person name="Meneus L."/>
            <person name="Mesirov J."/>
            <person name="Mihalev A."/>
            <person name="Mihova T."/>
            <person name="Mikkelsen T."/>
            <person name="Mlenga V."/>
            <person name="Moru K."/>
            <person name="Mozes J."/>
            <person name="Mulrain L."/>
            <person name="Munson G."/>
            <person name="Naylor J."/>
            <person name="Newes C."/>
            <person name="Nguyen C."/>
            <person name="Nguyen N."/>
            <person name="Nguyen T."/>
            <person name="Nicol R."/>
            <person name="Nielsen C."/>
            <person name="Nizzari M."/>
            <person name="Norbu C."/>
            <person name="Norbu N."/>
            <person name="O'donnell P."/>
            <person name="Okoawo O."/>
            <person name="O'leary S."/>
            <person name="Omotosho B."/>
            <person name="O'neill K."/>
            <person name="Osman S."/>
            <person name="Parker S."/>
            <person name="Perrin D."/>
            <person name="Phunkhang P."/>
            <person name="Piqani B."/>
            <person name="Purcell S."/>
            <person name="Rachupka T."/>
            <person name="Ramasamy U."/>
            <person name="Rameau R."/>
            <person name="Ray V."/>
            <person name="Raymond C."/>
            <person name="Retta R."/>
            <person name="Richardson S."/>
            <person name="Rise C."/>
            <person name="Rodriguez J."/>
            <person name="Rogers J."/>
            <person name="Rogov P."/>
            <person name="Rutman M."/>
            <person name="Schupbach R."/>
            <person name="Seaman C."/>
            <person name="Settipalli S."/>
            <person name="Sharpe T."/>
            <person name="Sheridan J."/>
            <person name="Sherpa N."/>
            <person name="Shi J."/>
            <person name="Smirnov S."/>
            <person name="Smith C."/>
            <person name="Sougnez C."/>
            <person name="Spencer B."/>
            <person name="Stalker J."/>
            <person name="Stange-thomann N."/>
            <person name="Stavropoulos S."/>
            <person name="Stetson K."/>
            <person name="Stone C."/>
            <person name="Stone S."/>
            <person name="Stubbs M."/>
            <person name="Talamas J."/>
            <person name="Tchuinga P."/>
            <person name="Tenzing P."/>
            <person name="Tesfaye S."/>
            <person name="Theodore J."/>
            <person name="Thoulutsang Y."/>
            <person name="Topham K."/>
            <person name="Towey S."/>
            <person name="Tsamla T."/>
            <person name="Tsomo N."/>
            <person name="Vallee D."/>
            <person name="Vassiliev H."/>
            <person name="Venkataraman V."/>
            <person name="Vinson J."/>
            <person name="Vo A."/>
            <person name="Wade C."/>
            <person name="Wang S."/>
            <person name="Wangchuk T."/>
            <person name="Wangdi T."/>
            <person name="Whittaker C."/>
            <person name="Wilkinson J."/>
            <person name="Wu Y."/>
            <person name="Wyman D."/>
            <person name="Yadav S."/>
            <person name="Yang S."/>
            <person name="Yang X."/>
            <person name="Yeager S."/>
            <person name="Yee E."/>
            <person name="Young G."/>
            <person name="Zainoun J."/>
            <person name="Zembeck L."/>
            <person name="Zimmer A."/>
            <person name="Zody M."/>
            <person name="Lander E."/>
        </authorList>
    </citation>
    <scope>NUCLEOTIDE SEQUENCE [LARGE SCALE GENOMIC DNA]</scope>
</reference>
<evidence type="ECO:0000313" key="3">
    <source>
        <dbReference type="Ensembl" id="ENSCSAVP00000015620.1"/>
    </source>
</evidence>
<dbReference type="GO" id="GO:0004500">
    <property type="term" value="F:dopamine beta-monooxygenase activity"/>
    <property type="evidence" value="ECO:0007669"/>
    <property type="project" value="InterPro"/>
</dbReference>
<dbReference type="Gene3D" id="2.60.40.1210">
    <property type="entry name" value="Cellobiose dehydrogenase, cytochrome domain"/>
    <property type="match status" value="1"/>
</dbReference>
<dbReference type="GO" id="GO:0005615">
    <property type="term" value="C:extracellular space"/>
    <property type="evidence" value="ECO:0007669"/>
    <property type="project" value="TreeGrafter"/>
</dbReference>
<dbReference type="SUPFAM" id="SSF49344">
    <property type="entry name" value="CBD9-like"/>
    <property type="match status" value="1"/>
</dbReference>
<protein>
    <recommendedName>
        <fullName evidence="2">DOMON domain-containing protein</fullName>
    </recommendedName>
</protein>
<feature type="chain" id="PRO_5003578910" description="DOMON domain-containing protein" evidence="1">
    <location>
        <begin position="20"/>
        <end position="125"/>
    </location>
</feature>
<dbReference type="InterPro" id="IPR005018">
    <property type="entry name" value="DOMON_domain"/>
</dbReference>
<dbReference type="GO" id="GO:0042421">
    <property type="term" value="P:norepinephrine biosynthetic process"/>
    <property type="evidence" value="ECO:0007669"/>
    <property type="project" value="TreeGrafter"/>
</dbReference>
<dbReference type="CDD" id="cd09631">
    <property type="entry name" value="DOMON_DOH"/>
    <property type="match status" value="1"/>
</dbReference>
<reference evidence="3" key="2">
    <citation type="submission" date="2025-08" db="UniProtKB">
        <authorList>
            <consortium name="Ensembl"/>
        </authorList>
    </citation>
    <scope>IDENTIFICATION</scope>
</reference>
<dbReference type="AlphaFoldDB" id="H2ZDF4"/>
<keyword evidence="1" id="KW-0732">Signal</keyword>
<dbReference type="STRING" id="51511.ENSCSAVP00000015620"/>
<dbReference type="PANTHER" id="PTHR10157">
    <property type="entry name" value="DOPAMINE BETA HYDROXYLASE RELATED"/>
    <property type="match status" value="1"/>
</dbReference>
<dbReference type="InterPro" id="IPR000945">
    <property type="entry name" value="DBH-like"/>
</dbReference>
<evidence type="ECO:0000259" key="2">
    <source>
        <dbReference type="PROSITE" id="PS50836"/>
    </source>
</evidence>
<evidence type="ECO:0000256" key="1">
    <source>
        <dbReference type="SAM" id="SignalP"/>
    </source>
</evidence>
<dbReference type="SMART" id="SM00664">
    <property type="entry name" value="DoH"/>
    <property type="match status" value="1"/>
</dbReference>
<dbReference type="OMA" id="GRTRGWI"/>
<feature type="signal peptide" evidence="1">
    <location>
        <begin position="1"/>
        <end position="19"/>
    </location>
</feature>
<dbReference type="GO" id="GO:0006589">
    <property type="term" value="P:octopamine biosynthetic process"/>
    <property type="evidence" value="ECO:0007669"/>
    <property type="project" value="TreeGrafter"/>
</dbReference>
<accession>H2ZDF4</accession>
<dbReference type="GO" id="GO:0042420">
    <property type="term" value="P:dopamine catabolic process"/>
    <property type="evidence" value="ECO:0007669"/>
    <property type="project" value="TreeGrafter"/>
</dbReference>
<sequence>HLSVTLLLSATALWCVGLCDIPPTEEYDKFTTLDNAGNVKLYWKYNDTHITLEVHGRTRGWIGIGFSPNGGMRDADIIVGWVRNGVAHISDRHGIGRTVPPADNQQDVNLLAGSECDGWTMLKFT</sequence>
<evidence type="ECO:0000313" key="4">
    <source>
        <dbReference type="Proteomes" id="UP000007875"/>
    </source>
</evidence>
<dbReference type="Ensembl" id="ENSCSAVT00000015798.1">
    <property type="protein sequence ID" value="ENSCSAVP00000015620.1"/>
    <property type="gene ID" value="ENSCSAVG00000009179.1"/>
</dbReference>